<feature type="transmembrane region" description="Helical" evidence="1">
    <location>
        <begin position="74"/>
        <end position="94"/>
    </location>
</feature>
<organism evidence="2 3">
    <name type="scientific">Kitasatospora putterlickiae</name>
    <dbReference type="NCBI Taxonomy" id="221725"/>
    <lineage>
        <taxon>Bacteria</taxon>
        <taxon>Bacillati</taxon>
        <taxon>Actinomycetota</taxon>
        <taxon>Actinomycetes</taxon>
        <taxon>Kitasatosporales</taxon>
        <taxon>Streptomycetaceae</taxon>
        <taxon>Kitasatospora</taxon>
    </lineage>
</organism>
<comment type="caution">
    <text evidence="2">The sequence shown here is derived from an EMBL/GenBank/DDBJ whole genome shotgun (WGS) entry which is preliminary data.</text>
</comment>
<reference evidence="2 3" key="1">
    <citation type="journal article" date="2019" name="Int. J. Syst. Evol. Microbiol.">
        <title>The Global Catalogue of Microorganisms (GCM) 10K type strain sequencing project: providing services to taxonomists for standard genome sequencing and annotation.</title>
        <authorList>
            <consortium name="The Broad Institute Genomics Platform"/>
            <consortium name="The Broad Institute Genome Sequencing Center for Infectious Disease"/>
            <person name="Wu L."/>
            <person name="Ma J."/>
        </authorList>
    </citation>
    <scope>NUCLEOTIDE SEQUENCE [LARGE SCALE GENOMIC DNA]</scope>
    <source>
        <strain evidence="2 3">JCM 12393</strain>
    </source>
</reference>
<keyword evidence="1" id="KW-0812">Transmembrane</keyword>
<dbReference type="EMBL" id="BAAAKJ010000423">
    <property type="protein sequence ID" value="GAA1411953.1"/>
    <property type="molecule type" value="Genomic_DNA"/>
</dbReference>
<keyword evidence="3" id="KW-1185">Reference proteome</keyword>
<evidence type="ECO:0008006" key="4">
    <source>
        <dbReference type="Google" id="ProtNLM"/>
    </source>
</evidence>
<feature type="transmembrane region" description="Helical" evidence="1">
    <location>
        <begin position="153"/>
        <end position="171"/>
    </location>
</feature>
<proteinExistence type="predicted"/>
<keyword evidence="1" id="KW-1133">Transmembrane helix</keyword>
<feature type="transmembrane region" description="Helical" evidence="1">
    <location>
        <begin position="12"/>
        <end position="31"/>
    </location>
</feature>
<evidence type="ECO:0000313" key="2">
    <source>
        <dbReference type="EMBL" id="GAA1411953.1"/>
    </source>
</evidence>
<dbReference type="RefSeq" id="WP_344344048.1">
    <property type="nucleotide sequence ID" value="NZ_BAAAKJ010000423.1"/>
</dbReference>
<protein>
    <recommendedName>
        <fullName evidence="4">Integral membrane protein</fullName>
    </recommendedName>
</protein>
<keyword evidence="1" id="KW-0472">Membrane</keyword>
<evidence type="ECO:0000256" key="1">
    <source>
        <dbReference type="SAM" id="Phobius"/>
    </source>
</evidence>
<evidence type="ECO:0000313" key="3">
    <source>
        <dbReference type="Proteomes" id="UP001499863"/>
    </source>
</evidence>
<name>A0ABN1YGD1_9ACTN</name>
<gene>
    <name evidence="2" type="ORF">GCM10009639_63850</name>
</gene>
<feature type="transmembrane region" description="Helical" evidence="1">
    <location>
        <begin position="115"/>
        <end position="133"/>
    </location>
</feature>
<dbReference type="Proteomes" id="UP001499863">
    <property type="component" value="Unassembled WGS sequence"/>
</dbReference>
<sequence>MRWLTLYARSRQLPLVLGLLVALAILARLGGAAGPRRSALLLAAGAIALTAGLGSPDPALDRTAALRWPLHRAAHVLLGTVLTAALLPPGLLTLRDSAGLTGLAALGAACFGRPYAWLPPFTCLAAAFLLPPAPDLATRLLTWPLLPPGATPATLTALTLAVTGTTAYALAGPRR</sequence>
<accession>A0ABN1YGD1</accession>